<sequence length="221" mass="24662">MAIDLPSTPELSPLAAAAYEQAQATARLVRVALQLEWTIFTRFIVGVIVVTLLTVIYLLLTLRNARQPLVIWERLNKPIVKLFRPWIFARLLANADPYAQSIDLRVATFSKGFCTGFMRDHKRNRNPFRSIHATALATFAETIGGLALMSTLGKKDRAILTSLKMEYKKKARGLLTASSDFTPPTYAAGKQDIETMVVIKDRMLDTVAIAHLGWSVDTKEA</sequence>
<reference evidence="2" key="2">
    <citation type="submission" date="2023-02" db="EMBL/GenBank/DDBJ databases">
        <authorList>
            <consortium name="DOE Joint Genome Institute"/>
            <person name="Mondo S.J."/>
            <person name="Chang Y."/>
            <person name="Wang Y."/>
            <person name="Ahrendt S."/>
            <person name="Andreopoulos W."/>
            <person name="Barry K."/>
            <person name="Beard J."/>
            <person name="Benny G.L."/>
            <person name="Blankenship S."/>
            <person name="Bonito G."/>
            <person name="Cuomo C."/>
            <person name="Desiro A."/>
            <person name="Gervers K.A."/>
            <person name="Hundley H."/>
            <person name="Kuo A."/>
            <person name="LaButti K."/>
            <person name="Lang B.F."/>
            <person name="Lipzen A."/>
            <person name="O'Donnell K."/>
            <person name="Pangilinan J."/>
            <person name="Reynolds N."/>
            <person name="Sandor L."/>
            <person name="Smith M.W."/>
            <person name="Tsang A."/>
            <person name="Grigoriev I.V."/>
            <person name="Stajich J.E."/>
            <person name="Spatafora J.W."/>
        </authorList>
    </citation>
    <scope>NUCLEOTIDE SEQUENCE</scope>
    <source>
        <strain evidence="2">RSA 2281</strain>
    </source>
</reference>
<feature type="transmembrane region" description="Helical" evidence="1">
    <location>
        <begin position="39"/>
        <end position="60"/>
    </location>
</feature>
<keyword evidence="1" id="KW-1133">Transmembrane helix</keyword>
<dbReference type="InterPro" id="IPR027961">
    <property type="entry name" value="DUF4442"/>
</dbReference>
<evidence type="ECO:0000313" key="2">
    <source>
        <dbReference type="EMBL" id="KAI9250151.1"/>
    </source>
</evidence>
<evidence type="ECO:0000256" key="1">
    <source>
        <dbReference type="SAM" id="Phobius"/>
    </source>
</evidence>
<dbReference type="Pfam" id="PF14539">
    <property type="entry name" value="DUF4442"/>
    <property type="match status" value="1"/>
</dbReference>
<reference evidence="2" key="1">
    <citation type="journal article" date="2022" name="IScience">
        <title>Evolution of zygomycete secretomes and the origins of terrestrial fungal ecologies.</title>
        <authorList>
            <person name="Chang Y."/>
            <person name="Wang Y."/>
            <person name="Mondo S."/>
            <person name="Ahrendt S."/>
            <person name="Andreopoulos W."/>
            <person name="Barry K."/>
            <person name="Beard J."/>
            <person name="Benny G.L."/>
            <person name="Blankenship S."/>
            <person name="Bonito G."/>
            <person name="Cuomo C."/>
            <person name="Desiro A."/>
            <person name="Gervers K.A."/>
            <person name="Hundley H."/>
            <person name="Kuo A."/>
            <person name="LaButti K."/>
            <person name="Lang B.F."/>
            <person name="Lipzen A."/>
            <person name="O'Donnell K."/>
            <person name="Pangilinan J."/>
            <person name="Reynolds N."/>
            <person name="Sandor L."/>
            <person name="Smith M.E."/>
            <person name="Tsang A."/>
            <person name="Grigoriev I.V."/>
            <person name="Stajich J.E."/>
            <person name="Spatafora J.W."/>
        </authorList>
    </citation>
    <scope>NUCLEOTIDE SEQUENCE</scope>
    <source>
        <strain evidence="2">RSA 2281</strain>
    </source>
</reference>
<organism evidence="2 3">
    <name type="scientific">Phascolomyces articulosus</name>
    <dbReference type="NCBI Taxonomy" id="60185"/>
    <lineage>
        <taxon>Eukaryota</taxon>
        <taxon>Fungi</taxon>
        <taxon>Fungi incertae sedis</taxon>
        <taxon>Mucoromycota</taxon>
        <taxon>Mucoromycotina</taxon>
        <taxon>Mucoromycetes</taxon>
        <taxon>Mucorales</taxon>
        <taxon>Lichtheimiaceae</taxon>
        <taxon>Phascolomyces</taxon>
    </lineage>
</organism>
<keyword evidence="3" id="KW-1185">Reference proteome</keyword>
<dbReference type="CDD" id="cd03443">
    <property type="entry name" value="PaaI_thioesterase"/>
    <property type="match status" value="1"/>
</dbReference>
<dbReference type="InterPro" id="IPR029069">
    <property type="entry name" value="HotDog_dom_sf"/>
</dbReference>
<gene>
    <name evidence="2" type="ORF">BDA99DRAFT_522990</name>
</gene>
<name>A0AAD5K1T0_9FUNG</name>
<dbReference type="SUPFAM" id="SSF54637">
    <property type="entry name" value="Thioesterase/thiol ester dehydrase-isomerase"/>
    <property type="match status" value="1"/>
</dbReference>
<dbReference type="EMBL" id="JAIXMP010000033">
    <property type="protein sequence ID" value="KAI9250151.1"/>
    <property type="molecule type" value="Genomic_DNA"/>
</dbReference>
<protein>
    <submittedName>
        <fullName evidence="2">Uncharacterized protein</fullName>
    </submittedName>
</protein>
<dbReference type="AlphaFoldDB" id="A0AAD5K1T0"/>
<accession>A0AAD5K1T0</accession>
<comment type="caution">
    <text evidence="2">The sequence shown here is derived from an EMBL/GenBank/DDBJ whole genome shotgun (WGS) entry which is preliminary data.</text>
</comment>
<keyword evidence="1" id="KW-0472">Membrane</keyword>
<dbReference type="Gene3D" id="3.10.129.10">
    <property type="entry name" value="Hotdog Thioesterase"/>
    <property type="match status" value="1"/>
</dbReference>
<dbReference type="Proteomes" id="UP001209540">
    <property type="component" value="Unassembled WGS sequence"/>
</dbReference>
<keyword evidence="1" id="KW-0812">Transmembrane</keyword>
<evidence type="ECO:0000313" key="3">
    <source>
        <dbReference type="Proteomes" id="UP001209540"/>
    </source>
</evidence>
<proteinExistence type="predicted"/>